<evidence type="ECO:0000256" key="1">
    <source>
        <dbReference type="SAM" id="Phobius"/>
    </source>
</evidence>
<dbReference type="SUPFAM" id="SSF55073">
    <property type="entry name" value="Nucleotide cyclase"/>
    <property type="match status" value="1"/>
</dbReference>
<dbReference type="CDD" id="cd01948">
    <property type="entry name" value="EAL"/>
    <property type="match status" value="1"/>
</dbReference>
<protein>
    <submittedName>
        <fullName evidence="4">Diguanylate cyclase/phosphodiesterase (GGDEF &amp; EAL domains) with PAS/PAC sensor(S)</fullName>
    </submittedName>
</protein>
<keyword evidence="1" id="KW-0472">Membrane</keyword>
<dbReference type="InterPro" id="IPR000160">
    <property type="entry name" value="GGDEF_dom"/>
</dbReference>
<evidence type="ECO:0000259" key="2">
    <source>
        <dbReference type="PROSITE" id="PS50883"/>
    </source>
</evidence>
<gene>
    <name evidence="4" type="ORF">AVDCRST_MAG76-359</name>
</gene>
<keyword evidence="1" id="KW-0812">Transmembrane</keyword>
<dbReference type="Pfam" id="PF00563">
    <property type="entry name" value="EAL"/>
    <property type="match status" value="1"/>
</dbReference>
<dbReference type="CDD" id="cd01949">
    <property type="entry name" value="GGDEF"/>
    <property type="match status" value="1"/>
</dbReference>
<dbReference type="PANTHER" id="PTHR33121:SF70">
    <property type="entry name" value="SIGNALING PROTEIN YKOW"/>
    <property type="match status" value="1"/>
</dbReference>
<feature type="transmembrane region" description="Helical" evidence="1">
    <location>
        <begin position="110"/>
        <end position="135"/>
    </location>
</feature>
<dbReference type="SMART" id="SM00267">
    <property type="entry name" value="GGDEF"/>
    <property type="match status" value="1"/>
</dbReference>
<dbReference type="EMBL" id="CADCSZ010000023">
    <property type="protein sequence ID" value="CAA9215224.1"/>
    <property type="molecule type" value="Genomic_DNA"/>
</dbReference>
<dbReference type="Gene3D" id="3.20.20.450">
    <property type="entry name" value="EAL domain"/>
    <property type="match status" value="1"/>
</dbReference>
<evidence type="ECO:0000313" key="4">
    <source>
        <dbReference type="EMBL" id="CAA9215224.1"/>
    </source>
</evidence>
<dbReference type="InterPro" id="IPR043128">
    <property type="entry name" value="Rev_trsase/Diguanyl_cyclase"/>
</dbReference>
<reference evidence="4" key="1">
    <citation type="submission" date="2020-02" db="EMBL/GenBank/DDBJ databases">
        <authorList>
            <person name="Meier V. D."/>
        </authorList>
    </citation>
    <scope>NUCLEOTIDE SEQUENCE</scope>
    <source>
        <strain evidence="4">AVDCRST_MAG76</strain>
    </source>
</reference>
<dbReference type="PROSITE" id="PS50883">
    <property type="entry name" value="EAL"/>
    <property type="match status" value="1"/>
</dbReference>
<dbReference type="AlphaFoldDB" id="A0A6J4H8G8"/>
<dbReference type="Gene3D" id="3.30.70.270">
    <property type="match status" value="1"/>
</dbReference>
<dbReference type="NCBIfam" id="TIGR00254">
    <property type="entry name" value="GGDEF"/>
    <property type="match status" value="1"/>
</dbReference>
<feature type="transmembrane region" description="Helical" evidence="1">
    <location>
        <begin position="12"/>
        <end position="32"/>
    </location>
</feature>
<dbReference type="InterPro" id="IPR003018">
    <property type="entry name" value="GAF"/>
</dbReference>
<dbReference type="Pfam" id="PF00990">
    <property type="entry name" value="GGDEF"/>
    <property type="match status" value="1"/>
</dbReference>
<dbReference type="Gene3D" id="3.30.450.40">
    <property type="match status" value="1"/>
</dbReference>
<name>A0A6J4H8G8_9ACTN</name>
<feature type="transmembrane region" description="Helical" evidence="1">
    <location>
        <begin position="186"/>
        <end position="205"/>
    </location>
</feature>
<feature type="domain" description="EAL" evidence="2">
    <location>
        <begin position="569"/>
        <end position="823"/>
    </location>
</feature>
<feature type="transmembrane region" description="Helical" evidence="1">
    <location>
        <begin position="147"/>
        <end position="166"/>
    </location>
</feature>
<organism evidence="4">
    <name type="scientific">uncultured Acidimicrobiales bacterium</name>
    <dbReference type="NCBI Taxonomy" id="310071"/>
    <lineage>
        <taxon>Bacteria</taxon>
        <taxon>Bacillati</taxon>
        <taxon>Actinomycetota</taxon>
        <taxon>Acidimicrobiia</taxon>
        <taxon>Acidimicrobiales</taxon>
        <taxon>environmental samples</taxon>
    </lineage>
</organism>
<evidence type="ECO:0000259" key="3">
    <source>
        <dbReference type="PROSITE" id="PS50887"/>
    </source>
</evidence>
<dbReference type="SMART" id="SM00052">
    <property type="entry name" value="EAL"/>
    <property type="match status" value="1"/>
</dbReference>
<feature type="domain" description="GGDEF" evidence="3">
    <location>
        <begin position="427"/>
        <end position="560"/>
    </location>
</feature>
<dbReference type="InterPro" id="IPR001633">
    <property type="entry name" value="EAL_dom"/>
</dbReference>
<dbReference type="PANTHER" id="PTHR33121">
    <property type="entry name" value="CYCLIC DI-GMP PHOSPHODIESTERASE PDEF"/>
    <property type="match status" value="1"/>
</dbReference>
<dbReference type="SUPFAM" id="SSF141868">
    <property type="entry name" value="EAL domain-like"/>
    <property type="match status" value="1"/>
</dbReference>
<dbReference type="PROSITE" id="PS50887">
    <property type="entry name" value="GGDEF"/>
    <property type="match status" value="1"/>
</dbReference>
<dbReference type="SMART" id="SM00065">
    <property type="entry name" value="GAF"/>
    <property type="match status" value="1"/>
</dbReference>
<keyword evidence="1" id="KW-1133">Transmembrane helix</keyword>
<feature type="transmembrane region" description="Helical" evidence="1">
    <location>
        <begin position="39"/>
        <end position="62"/>
    </location>
</feature>
<sequence>MKNGVDRSKLHRFVAATTILALLCLAAAAMAVRESPPPVLWRLFVIAAGFAAADAALVHLRFGHDRWSFNWSEVVVVVGLSVLPPPWIVLVAPVGVAVANLSLRRAPVKVIFNVGVVAVGTTAAWVSFSLVHALASDAGTVPTMLRLTAASLASWAVTTAAVSCAVAKSQNVPVGRVHAKALRMNLVVWVGNTTIGCLAVGVATAEPVALFAIPALTAMLAVIYRGYLVALEERDTWERLQAVSRQLLGADAESMAEVALDGALALLQAEFADLVLVEDERDRAGLGWRRSAGGPVERLGGDPFDLTPGSWGRVLSDRAPFTIDVSSSSGPQHAELVDLGLTSISAAPLLVHGRCLGTLRIGFRGPVRLRARERQVLETFANHISAAANAVQLFERLRSLALIDALTGLPNRAELTGRLRDAVADDGFVAVLFLDLDRFKVVNDSLGHQAGDRVLQEAAARLRAALPEGAIAGRFGGDEFVVVWPGMADEAVAADVAARLASAVAKPIEVDGSQLLLTASVGVVIASGRSATPAGLLRDADAAMYLAKERGRDRVELFTAAVRTTAVRRLELENELRAAVEMAELVVHYQPIVNLQDRRPVGAEALLRWHHPQRGLVPTTEFVALAEETRLILSLGAWVLGEAVGNLRHWDEVTGEPLGVSVNLSAHQLSSSRLVDEVVGILSGAGAEASRVTFEVTESSLVDLAGEAVGNLGRLRALGCTIALDDFGTGWSSLSYLQRLPVDCLKLDRSFVARLDEDGRDRAVVGSLVNLAHALGLVVVAEGVERMAQLDVLVDFGCDAAQGYLLQPPCAAEAMLRAVAQPGGCWPAGPAKPVPLFRTA</sequence>
<proteinExistence type="predicted"/>
<dbReference type="InterPro" id="IPR050706">
    <property type="entry name" value="Cyclic-di-GMP_PDE-like"/>
</dbReference>
<dbReference type="Pfam" id="PF13185">
    <property type="entry name" value="GAF_2"/>
    <property type="match status" value="1"/>
</dbReference>
<accession>A0A6J4H8G8</accession>
<dbReference type="GO" id="GO:0071111">
    <property type="term" value="F:cyclic-guanylate-specific phosphodiesterase activity"/>
    <property type="evidence" value="ECO:0007669"/>
    <property type="project" value="InterPro"/>
</dbReference>
<feature type="transmembrane region" description="Helical" evidence="1">
    <location>
        <begin position="74"/>
        <end position="98"/>
    </location>
</feature>
<dbReference type="InterPro" id="IPR029016">
    <property type="entry name" value="GAF-like_dom_sf"/>
</dbReference>
<dbReference type="SUPFAM" id="SSF55781">
    <property type="entry name" value="GAF domain-like"/>
    <property type="match status" value="1"/>
</dbReference>
<dbReference type="InterPro" id="IPR029787">
    <property type="entry name" value="Nucleotide_cyclase"/>
</dbReference>
<dbReference type="InterPro" id="IPR035919">
    <property type="entry name" value="EAL_sf"/>
</dbReference>